<feature type="compositionally biased region" description="Basic and acidic residues" evidence="2">
    <location>
        <begin position="686"/>
        <end position="709"/>
    </location>
</feature>
<evidence type="ECO:0000313" key="4">
    <source>
        <dbReference type="EMBL" id="SUZ80998.1"/>
    </source>
</evidence>
<feature type="transmembrane region" description="Helical" evidence="3">
    <location>
        <begin position="129"/>
        <end position="146"/>
    </location>
</feature>
<gene>
    <name evidence="4" type="ORF">METZ01_LOCUS33852</name>
</gene>
<dbReference type="EMBL" id="UINC01001449">
    <property type="protein sequence ID" value="SUZ80998.1"/>
    <property type="molecule type" value="Genomic_DNA"/>
</dbReference>
<feature type="region of interest" description="Disordered" evidence="2">
    <location>
        <begin position="665"/>
        <end position="820"/>
    </location>
</feature>
<evidence type="ECO:0008006" key="5">
    <source>
        <dbReference type="Google" id="ProtNLM"/>
    </source>
</evidence>
<evidence type="ECO:0000256" key="2">
    <source>
        <dbReference type="SAM" id="MobiDB-lite"/>
    </source>
</evidence>
<feature type="coiled-coil region" evidence="1">
    <location>
        <begin position="990"/>
        <end position="1020"/>
    </location>
</feature>
<name>A0A381QQE3_9ZZZZ</name>
<feature type="transmembrane region" description="Helical" evidence="3">
    <location>
        <begin position="28"/>
        <end position="47"/>
    </location>
</feature>
<feature type="region of interest" description="Disordered" evidence="2">
    <location>
        <begin position="1035"/>
        <end position="1059"/>
    </location>
</feature>
<sequence>MWLVAAFAGALALAWVVVAPEGWRQGTSVPLLIDVLVVGMCVSGWLVHRRLSGSWLRERNVANSIEQEVGMAPGVLRGSLELARALPPGVSSGLADQAAQDALGQLGGEHRDLAGRMTREVGRWMRRGGLSLTVMMPLVAVLTFAAPGRSLMAWAGLARPFELMAGPTLPALVVTPGTVEVLRGSDVTMEVSAPGRTTVTVHWQAAGDVALRETIDLDGDRGTFILQSVTARTEYWVQAPDGAMSPRYELQPVDPLLVSDLIVRVAFPPYTGRSPEEYGVVVPPLEVPVGSVFSFEGRASRPLLSAGLERFEAEVEAVDAQTTEAPVEAAEFSVNGRGFEGQWMPRLSGLYEWRFVGIEGEPAEILPPSLGLTMVPDSDPSISVLLPGQDTLLPVSLRQPLILEASDDYGLDHLALVVYRVTAFGDRMTPVEQPMTVGGTRGALLRPVIDLTSWELLPGDTIRYFVRAVDNAPIPNVSETREYVLRPPTAADLRREAQERLDDAARGVEQLANRAEERAAETEELERELSSQLDPQSRDPRDETEDRLDFDQQEEIREALEAQAELLAAIDSLEMEMAELNRDLEATGLADPELQEEIRELQRLMDELAPESLEERLSELTERVDEMNATDADQALEELAADQEALRDRLQEAIEQFEQAALEQDFRATAAEAEELAQQEQALADAMKEGDSPEMRAEQQEALEARAQDLNESLDSLQERLAEAGEEQAREAVEQAQNQGQQAQQSMSEAAQQARNGEPQEASETAQQAAEAMRQMSQQLQQGQRQMAQQDMEAAREALEQTATDALSLAREQSALQDRMRGATPEELANMRSDEAALLQGARNMADNLSAETAGDQGSNEVAAQVGRAMEAMQEALDALESQRGDAPAPESAAEEAVAALNQAAVMAASAAKAPGEGPQGQSGDQVTEQLQEIAQQQGAVNQRTGQITPMNLGQQARSNQLQEAASGQQRIAEQLGQLADRPPDQAQPLGDLEALAQEAQALAERLAGESLDVETLQRQERLFHRLLDAGRSLEKDEFSDERESTAPGEFERNDVEALSSDDLGGLRFQLPPTEELQRLSPAQRQMVLEYFERLNRAERRDGPRGTIR</sequence>
<evidence type="ECO:0000256" key="3">
    <source>
        <dbReference type="SAM" id="Phobius"/>
    </source>
</evidence>
<reference evidence="4" key="1">
    <citation type="submission" date="2018-05" db="EMBL/GenBank/DDBJ databases">
        <authorList>
            <person name="Lanie J.A."/>
            <person name="Ng W.-L."/>
            <person name="Kazmierczak K.M."/>
            <person name="Andrzejewski T.M."/>
            <person name="Davidsen T.M."/>
            <person name="Wayne K.J."/>
            <person name="Tettelin H."/>
            <person name="Glass J.I."/>
            <person name="Rusch D."/>
            <person name="Podicherti R."/>
            <person name="Tsui H.-C.T."/>
            <person name="Winkler M.E."/>
        </authorList>
    </citation>
    <scope>NUCLEOTIDE SEQUENCE</scope>
</reference>
<dbReference type="AlphaFoldDB" id="A0A381QQE3"/>
<proteinExistence type="predicted"/>
<accession>A0A381QQE3</accession>
<keyword evidence="3" id="KW-1133">Transmembrane helix</keyword>
<feature type="compositionally biased region" description="Low complexity" evidence="2">
    <location>
        <begin position="734"/>
        <end position="792"/>
    </location>
</feature>
<feature type="region of interest" description="Disordered" evidence="2">
    <location>
        <begin position="514"/>
        <end position="547"/>
    </location>
</feature>
<feature type="region of interest" description="Disordered" evidence="2">
    <location>
        <begin position="907"/>
        <end position="928"/>
    </location>
</feature>
<evidence type="ECO:0000256" key="1">
    <source>
        <dbReference type="SAM" id="Coils"/>
    </source>
</evidence>
<keyword evidence="3" id="KW-0812">Transmembrane</keyword>
<feature type="compositionally biased region" description="Basic and acidic residues" evidence="2">
    <location>
        <begin position="717"/>
        <end position="733"/>
    </location>
</feature>
<protein>
    <recommendedName>
        <fullName evidence="5">DUF4175 domain-containing protein</fullName>
    </recommendedName>
</protein>
<feature type="compositionally biased region" description="Basic and acidic residues" evidence="2">
    <location>
        <begin position="1035"/>
        <end position="1056"/>
    </location>
</feature>
<keyword evidence="1" id="KW-0175">Coiled coil</keyword>
<keyword evidence="3" id="KW-0472">Membrane</keyword>
<organism evidence="4">
    <name type="scientific">marine metagenome</name>
    <dbReference type="NCBI Taxonomy" id="408172"/>
    <lineage>
        <taxon>unclassified sequences</taxon>
        <taxon>metagenomes</taxon>
        <taxon>ecological metagenomes</taxon>
    </lineage>
</organism>